<feature type="compositionally biased region" description="Polar residues" evidence="1">
    <location>
        <begin position="21"/>
        <end position="32"/>
    </location>
</feature>
<dbReference type="Proteomes" id="UP000007089">
    <property type="component" value="Chromosome"/>
</dbReference>
<feature type="compositionally biased region" description="Low complexity" evidence="1">
    <location>
        <begin position="120"/>
        <end position="149"/>
    </location>
</feature>
<sequence length="227" mass="22702">MYVRGIAIAAALLLAAAGCKTGTSTKTRTASRSGDDKATTEMSGRERTAQAAPQEGQSERDVAEAQAAEAAPSARAQQGVGGKDPHPLPTEGADATPRYSGDPGAGAAGQQGRVPETMEPGATGSVAGTGTPGAATSGTGAGTTASGPSELTGRVALVDREQHEIAIDSGDATTQVKVADRARITVDGRSATLADIRQGASVRARLDRSGDTPQAVQIDVMPSKAKP</sequence>
<feature type="compositionally biased region" description="Basic and acidic residues" evidence="1">
    <location>
        <begin position="33"/>
        <end position="48"/>
    </location>
</feature>
<evidence type="ECO:0000313" key="3">
    <source>
        <dbReference type="Proteomes" id="UP000007089"/>
    </source>
</evidence>
<evidence type="ECO:0008006" key="4">
    <source>
        <dbReference type="Google" id="ProtNLM"/>
    </source>
</evidence>
<dbReference type="HOGENOM" id="CLU_1217770_0_0_7"/>
<gene>
    <name evidence="2" type="ordered locus">A2cp1_3238</name>
</gene>
<dbReference type="KEGG" id="acp:A2cp1_3238"/>
<dbReference type="EMBL" id="CP001359">
    <property type="protein sequence ID" value="ACL66572.1"/>
    <property type="molecule type" value="Genomic_DNA"/>
</dbReference>
<protein>
    <recommendedName>
        <fullName evidence="4">DUF5666 domain-containing protein</fullName>
    </recommendedName>
</protein>
<evidence type="ECO:0000256" key="1">
    <source>
        <dbReference type="SAM" id="MobiDB-lite"/>
    </source>
</evidence>
<feature type="region of interest" description="Disordered" evidence="1">
    <location>
        <begin position="21"/>
        <end position="150"/>
    </location>
</feature>
<accession>B8JGT5</accession>
<evidence type="ECO:0000313" key="2">
    <source>
        <dbReference type="EMBL" id="ACL66572.1"/>
    </source>
</evidence>
<dbReference type="PROSITE" id="PS51257">
    <property type="entry name" value="PROKAR_LIPOPROTEIN"/>
    <property type="match status" value="1"/>
</dbReference>
<keyword evidence="3" id="KW-1185">Reference proteome</keyword>
<dbReference type="RefSeq" id="WP_015934386.1">
    <property type="nucleotide sequence ID" value="NC_011891.1"/>
</dbReference>
<dbReference type="AlphaFoldDB" id="B8JGT5"/>
<name>B8JGT5_ANAD2</name>
<feature type="region of interest" description="Disordered" evidence="1">
    <location>
        <begin position="203"/>
        <end position="227"/>
    </location>
</feature>
<proteinExistence type="predicted"/>
<feature type="compositionally biased region" description="Low complexity" evidence="1">
    <location>
        <begin position="64"/>
        <end position="78"/>
    </location>
</feature>
<reference evidence="2" key="1">
    <citation type="submission" date="2009-01" db="EMBL/GenBank/DDBJ databases">
        <title>Complete sequence of Anaeromyxobacter dehalogenans 2CP-1.</title>
        <authorList>
            <consortium name="US DOE Joint Genome Institute"/>
            <person name="Lucas S."/>
            <person name="Copeland A."/>
            <person name="Lapidus A."/>
            <person name="Glavina del Rio T."/>
            <person name="Dalin E."/>
            <person name="Tice H."/>
            <person name="Bruce D."/>
            <person name="Goodwin L."/>
            <person name="Pitluck S."/>
            <person name="Saunders E."/>
            <person name="Brettin T."/>
            <person name="Detter J.C."/>
            <person name="Han C."/>
            <person name="Larimer F."/>
            <person name="Land M."/>
            <person name="Hauser L."/>
            <person name="Kyrpides N."/>
            <person name="Ovchinnikova G."/>
            <person name="Beliaev A.S."/>
            <person name="Richardson P."/>
        </authorList>
    </citation>
    <scope>NUCLEOTIDE SEQUENCE</scope>
    <source>
        <strain evidence="2">2CP-1</strain>
    </source>
</reference>
<organism evidence="2 3">
    <name type="scientific">Anaeromyxobacter dehalogenans (strain ATCC BAA-258 / DSM 21875 / 2CP-1)</name>
    <dbReference type="NCBI Taxonomy" id="455488"/>
    <lineage>
        <taxon>Bacteria</taxon>
        <taxon>Pseudomonadati</taxon>
        <taxon>Myxococcota</taxon>
        <taxon>Myxococcia</taxon>
        <taxon>Myxococcales</taxon>
        <taxon>Cystobacterineae</taxon>
        <taxon>Anaeromyxobacteraceae</taxon>
        <taxon>Anaeromyxobacter</taxon>
    </lineage>
</organism>